<dbReference type="SUPFAM" id="SSF48452">
    <property type="entry name" value="TPR-like"/>
    <property type="match status" value="1"/>
</dbReference>
<protein>
    <submittedName>
        <fullName evidence="2">TPR-like protein</fullName>
    </submittedName>
</protein>
<evidence type="ECO:0000313" key="2">
    <source>
        <dbReference type="EMBL" id="KAJ7342369.1"/>
    </source>
</evidence>
<feature type="domain" description="CHAT" evidence="1">
    <location>
        <begin position="849"/>
        <end position="1131"/>
    </location>
</feature>
<organism evidence="2 3">
    <name type="scientific">Mycena albidolilacea</name>
    <dbReference type="NCBI Taxonomy" id="1033008"/>
    <lineage>
        <taxon>Eukaryota</taxon>
        <taxon>Fungi</taxon>
        <taxon>Dikarya</taxon>
        <taxon>Basidiomycota</taxon>
        <taxon>Agaricomycotina</taxon>
        <taxon>Agaricomycetes</taxon>
        <taxon>Agaricomycetidae</taxon>
        <taxon>Agaricales</taxon>
        <taxon>Marasmiineae</taxon>
        <taxon>Mycenaceae</taxon>
        <taxon>Mycena</taxon>
    </lineage>
</organism>
<accession>A0AAD6ZVE9</accession>
<reference evidence="2" key="1">
    <citation type="submission" date="2023-03" db="EMBL/GenBank/DDBJ databases">
        <title>Massive genome expansion in bonnet fungi (Mycena s.s.) driven by repeated elements and novel gene families across ecological guilds.</title>
        <authorList>
            <consortium name="Lawrence Berkeley National Laboratory"/>
            <person name="Harder C.B."/>
            <person name="Miyauchi S."/>
            <person name="Viragh M."/>
            <person name="Kuo A."/>
            <person name="Thoen E."/>
            <person name="Andreopoulos B."/>
            <person name="Lu D."/>
            <person name="Skrede I."/>
            <person name="Drula E."/>
            <person name="Henrissat B."/>
            <person name="Morin E."/>
            <person name="Kohler A."/>
            <person name="Barry K."/>
            <person name="LaButti K."/>
            <person name="Morin E."/>
            <person name="Salamov A."/>
            <person name="Lipzen A."/>
            <person name="Mereny Z."/>
            <person name="Hegedus B."/>
            <person name="Baldrian P."/>
            <person name="Stursova M."/>
            <person name="Weitz H."/>
            <person name="Taylor A."/>
            <person name="Grigoriev I.V."/>
            <person name="Nagy L.G."/>
            <person name="Martin F."/>
            <person name="Kauserud H."/>
        </authorList>
    </citation>
    <scope>NUCLEOTIDE SEQUENCE</scope>
    <source>
        <strain evidence="2">CBHHK002</strain>
    </source>
</reference>
<proteinExistence type="predicted"/>
<comment type="caution">
    <text evidence="2">The sequence shown here is derived from an EMBL/GenBank/DDBJ whole genome shotgun (WGS) entry which is preliminary data.</text>
</comment>
<dbReference type="Pfam" id="PF12770">
    <property type="entry name" value="CHAT"/>
    <property type="match status" value="1"/>
</dbReference>
<name>A0AAD6ZVE9_9AGAR</name>
<dbReference type="Pfam" id="PF13374">
    <property type="entry name" value="TPR_10"/>
    <property type="match status" value="1"/>
</dbReference>
<dbReference type="InterPro" id="IPR011990">
    <property type="entry name" value="TPR-like_helical_dom_sf"/>
</dbReference>
<evidence type="ECO:0000259" key="1">
    <source>
        <dbReference type="Pfam" id="PF12770"/>
    </source>
</evidence>
<dbReference type="Gene3D" id="1.25.40.10">
    <property type="entry name" value="Tetratricopeptide repeat domain"/>
    <property type="match status" value="2"/>
</dbReference>
<keyword evidence="3" id="KW-1185">Reference proteome</keyword>
<dbReference type="EMBL" id="JARIHO010000025">
    <property type="protein sequence ID" value="KAJ7342369.1"/>
    <property type="molecule type" value="Genomic_DNA"/>
</dbReference>
<dbReference type="Proteomes" id="UP001218218">
    <property type="component" value="Unassembled WGS sequence"/>
</dbReference>
<gene>
    <name evidence="2" type="ORF">DFH08DRAFT_782807</name>
</gene>
<evidence type="ECO:0000313" key="3">
    <source>
        <dbReference type="Proteomes" id="UP001218218"/>
    </source>
</evidence>
<dbReference type="InterPro" id="IPR024983">
    <property type="entry name" value="CHAT_dom"/>
</dbReference>
<sequence length="1132" mass="126483">MFNATTKNATFDTDFLELWVIHQNILLLPNTDRIRTDYLNKLGHVCWIHYQTSQLPGHLDRAISAYSDAVENGWENPLHLRDLGIALQFRFEQLGDVDDIDKALRVFKKVDELIPIHDPLKHSVSHDLGKSFLRRFERLGRVEDVQHAVVAHELADELISDDRHPMKPVILNDLGQSLMRRFERFGNRDDIDRSIILSERSIHFTPRDDPDRPWRLNGLGRCLLRRFEQLGDVNINDIHRSIQLLQEAVDVASDGDPRVADILSNLGASLTLRFIAVGRLPDIEDAVMVLDRAVELVPRGHRNEPWVFNRLGNALYYRFEQLNCLTDLNRAVTAYWNALKLASKGHPGRLSWLDNLGDVLRCRFERLGNLGDITDLNDSVTMLEEVVEDTPPDDPGRPGSLNSLANALQCRFEWFGARKDIDEAILALQEASLPDDHPRKPSWLNNLGSALLYRFERYERENDIEECVRVLTVCVQSTKDNDPYRCERMSNFGIALLQRCKWQGNHADLNDLTQAVSVLQEAAEHMSDDHAGKLRLLNNLSNALQIRGERCDNLSDIKASICELQRIVQLTPENHPTRPGRLGNLANALIRCFRQRGDERDREKALAHYRSAACSPTGPASVRFSAAVDWAYHGQNSRDQSLLYAYKIALDLLPDVAWPGVSIPDRHQHIMKASELVRDAAAAAIAVQKYDNAVEWLEQGRSIIWGQLLDLRNPVKELEKQHPRLAHQFIFLSQQLERAGGGSDRAEGQRRELLSEIRSLEGFNDFLLPKPSSKLVQAAREGPVVILNVSRVSCDALLLRPGEAGIMHVRLPGFKVDDVDIMAKSLKNARLTGKREGSQSPDDALCTMLGTLWHRVVKPVLDALGMTPSRNPPRLWWCPTGPLAFLPVHAAGVYGQDDPFGSKLSDFVVSSYTPSLTALIAALNIRSARRGDVNILAVAQPSASGQCYIPGTEEEVSRIEVICNAKAPVIRLDGNAATKASIEDGMRRCSWVHFACHGVQDASNPTQSALLVSGDSRFTLSDIIDLSLRDRDLAFLSACQTATGTKAVQEESVHLGAGMLCAGFSGVIATMWSIGDRDAPQVAGDVYEQLFKNPSPDSSQAAKALHLATRKLQQKSGGKRFVNWVPFIHIGV</sequence>
<dbReference type="AlphaFoldDB" id="A0AAD6ZVE9"/>